<evidence type="ECO:0000313" key="3">
    <source>
        <dbReference type="WBParaSite" id="L893_g5714.t1"/>
    </source>
</evidence>
<feature type="region of interest" description="Disordered" evidence="1">
    <location>
        <begin position="1"/>
        <end position="54"/>
    </location>
</feature>
<evidence type="ECO:0000256" key="1">
    <source>
        <dbReference type="SAM" id="MobiDB-lite"/>
    </source>
</evidence>
<dbReference type="AlphaFoldDB" id="A0A1I8AH90"/>
<protein>
    <submittedName>
        <fullName evidence="3">Small hydrophilic protein</fullName>
    </submittedName>
</protein>
<organism evidence="2 3">
    <name type="scientific">Steinernema glaseri</name>
    <dbReference type="NCBI Taxonomy" id="37863"/>
    <lineage>
        <taxon>Eukaryota</taxon>
        <taxon>Metazoa</taxon>
        <taxon>Ecdysozoa</taxon>
        <taxon>Nematoda</taxon>
        <taxon>Chromadorea</taxon>
        <taxon>Rhabditida</taxon>
        <taxon>Tylenchina</taxon>
        <taxon>Panagrolaimomorpha</taxon>
        <taxon>Strongyloidoidea</taxon>
        <taxon>Steinernematidae</taxon>
        <taxon>Steinernema</taxon>
    </lineage>
</organism>
<evidence type="ECO:0000313" key="2">
    <source>
        <dbReference type="Proteomes" id="UP000095287"/>
    </source>
</evidence>
<dbReference type="Proteomes" id="UP000095287">
    <property type="component" value="Unplaced"/>
</dbReference>
<feature type="compositionally biased region" description="Basic and acidic residues" evidence="1">
    <location>
        <begin position="24"/>
        <end position="52"/>
    </location>
</feature>
<name>A0A1I8AH90_9BILA</name>
<accession>A0A1I8AH90</accession>
<dbReference type="WBParaSite" id="L893_g5714.t1">
    <property type="protein sequence ID" value="L893_g5714.t1"/>
    <property type="gene ID" value="L893_g5714"/>
</dbReference>
<reference evidence="3" key="1">
    <citation type="submission" date="2016-11" db="UniProtKB">
        <authorList>
            <consortium name="WormBaseParasite"/>
        </authorList>
    </citation>
    <scope>IDENTIFICATION</scope>
</reference>
<proteinExistence type="predicted"/>
<sequence length="75" mass="8620">MEGGDQRVHNVASLDENRSKKHMKGLDPDEKKDDLEGAKERRFGPDSLRERTQPLNCVMQVDLVQLTGSESKRRR</sequence>
<keyword evidence="2" id="KW-1185">Reference proteome</keyword>